<keyword evidence="7 11" id="KW-0812">Transmembrane</keyword>
<dbReference type="Gene3D" id="3.30.565.10">
    <property type="entry name" value="Histidine kinase-like ATPase, C-terminal domain"/>
    <property type="match status" value="1"/>
</dbReference>
<dbReference type="SUPFAM" id="SSF47384">
    <property type="entry name" value="Homodimeric domain of signal transducing histidine kinase"/>
    <property type="match status" value="1"/>
</dbReference>
<comment type="subcellular location">
    <subcellularLocation>
        <location evidence="2">Cell membrane</location>
        <topology evidence="2">Multi-pass membrane protein</topology>
    </subcellularLocation>
</comment>
<dbReference type="GO" id="GO:0005886">
    <property type="term" value="C:plasma membrane"/>
    <property type="evidence" value="ECO:0007669"/>
    <property type="project" value="UniProtKB-SubCell"/>
</dbReference>
<dbReference type="GO" id="GO:0000155">
    <property type="term" value="F:phosphorelay sensor kinase activity"/>
    <property type="evidence" value="ECO:0007669"/>
    <property type="project" value="InterPro"/>
</dbReference>
<dbReference type="InterPro" id="IPR005467">
    <property type="entry name" value="His_kinase_dom"/>
</dbReference>
<evidence type="ECO:0000256" key="5">
    <source>
        <dbReference type="ARBA" id="ARBA00022553"/>
    </source>
</evidence>
<dbReference type="Gene3D" id="1.10.287.130">
    <property type="match status" value="1"/>
</dbReference>
<gene>
    <name evidence="14" type="ORF">GEOBRER4_n2178</name>
</gene>
<name>A0A6S6M149_9BACT</name>
<dbReference type="InterPro" id="IPR003660">
    <property type="entry name" value="HAMP_dom"/>
</dbReference>
<keyword evidence="5" id="KW-0597">Phosphoprotein</keyword>
<feature type="transmembrane region" description="Helical" evidence="11">
    <location>
        <begin position="327"/>
        <end position="351"/>
    </location>
</feature>
<dbReference type="CDD" id="cd06225">
    <property type="entry name" value="HAMP"/>
    <property type="match status" value="1"/>
</dbReference>
<keyword evidence="6" id="KW-0808">Transferase</keyword>
<dbReference type="PANTHER" id="PTHR43065">
    <property type="entry name" value="SENSOR HISTIDINE KINASE"/>
    <property type="match status" value="1"/>
</dbReference>
<comment type="catalytic activity">
    <reaction evidence="1">
        <text>ATP + protein L-histidine = ADP + protein N-phospho-L-histidine.</text>
        <dbReference type="EC" id="2.7.13.3"/>
    </reaction>
</comment>
<dbReference type="InterPro" id="IPR003661">
    <property type="entry name" value="HisK_dim/P_dom"/>
</dbReference>
<dbReference type="InterPro" id="IPR029151">
    <property type="entry name" value="Sensor-like_sf"/>
</dbReference>
<protein>
    <recommendedName>
        <fullName evidence="3">histidine kinase</fullName>
        <ecNumber evidence="3">2.7.13.3</ecNumber>
    </recommendedName>
</protein>
<dbReference type="SUPFAM" id="SSF55874">
    <property type="entry name" value="ATPase domain of HSP90 chaperone/DNA topoisomerase II/histidine kinase"/>
    <property type="match status" value="1"/>
</dbReference>
<evidence type="ECO:0000256" key="4">
    <source>
        <dbReference type="ARBA" id="ARBA00022475"/>
    </source>
</evidence>
<sequence>MLKRFPIKAKLTFGALAPLFVAFFICSLAGLYIINDKIASQAQEKVRTDLNSAREVYRNELDRIREMIDLTATNPYNSSSIVAGDPEIQALLRQRLYKKRLDILTAVDAKGRVLYRAHTPSLAGDLQKSYFVQQALKGVAVTGTALMGEQELAREGVALADRATIPLVSTPHARPRSDTVEKTGMVMVAAAPLRNHAGQVIGALYGAVLLNNNNALVDKIKQIVYEGVQFNGTDVGSATIFLGDARIATNVRVSNGARAIGTRVSEEVYQRVIVEKKKWIRRAFVVNDWYFTAYEPILDLQGKAIGSLYVGMLEKPYTHMQKSVNSILYMVLFVTSLIGLAVSGFIATLLARPIKELEKLAHRVARGERNLQMEVHTKDEVGDLADAFNLMTKALSRQEAEIGLLHRALELKVEERTAQLSDKNRLLLQTQADLARAEKLADLGIVAAGVAHEINTPLAIIRGNAEVLEMCLPPDHPNHEEVEIISMQTERMAKIVGNLLTFARQKSLNQREFLVHEILDDIVAQIRHQVPMDAISVQWEYDMNLGPVTGDTDQLRQVFSNIILNAVQAMLPEGGTLRLTTRPHGPGNGCEVEIRDTGKGIPPEHLEKIFTPFFTTRDSGTGLGLSVSYGIVRDHGGDIQVSSTPGAGTCFKIVLPGETETGQQAQEKSEDI</sequence>
<evidence type="ECO:0000256" key="3">
    <source>
        <dbReference type="ARBA" id="ARBA00012438"/>
    </source>
</evidence>
<feature type="domain" description="Histidine kinase" evidence="12">
    <location>
        <begin position="449"/>
        <end position="659"/>
    </location>
</feature>
<keyword evidence="15" id="KW-1185">Reference proteome</keyword>
<dbReference type="SMART" id="SM00387">
    <property type="entry name" value="HATPase_c"/>
    <property type="match status" value="1"/>
</dbReference>
<dbReference type="KEGG" id="gbn:GEOBRER4_20980"/>
<dbReference type="Pfam" id="PF17202">
    <property type="entry name" value="sCache_3_3"/>
    <property type="match status" value="1"/>
</dbReference>
<evidence type="ECO:0000256" key="1">
    <source>
        <dbReference type="ARBA" id="ARBA00000085"/>
    </source>
</evidence>
<evidence type="ECO:0000256" key="11">
    <source>
        <dbReference type="SAM" id="Phobius"/>
    </source>
</evidence>
<evidence type="ECO:0000256" key="7">
    <source>
        <dbReference type="ARBA" id="ARBA00022692"/>
    </source>
</evidence>
<dbReference type="Proteomes" id="UP000515472">
    <property type="component" value="Chromosome"/>
</dbReference>
<dbReference type="Pfam" id="PF00512">
    <property type="entry name" value="HisKA"/>
    <property type="match status" value="1"/>
</dbReference>
<dbReference type="PROSITE" id="PS50109">
    <property type="entry name" value="HIS_KIN"/>
    <property type="match status" value="1"/>
</dbReference>
<evidence type="ECO:0000256" key="9">
    <source>
        <dbReference type="ARBA" id="ARBA00022989"/>
    </source>
</evidence>
<keyword evidence="10 11" id="KW-0472">Membrane</keyword>
<keyword evidence="9 11" id="KW-1133">Transmembrane helix</keyword>
<dbReference type="InterPro" id="IPR036890">
    <property type="entry name" value="HATPase_C_sf"/>
</dbReference>
<dbReference type="Pfam" id="PF02518">
    <property type="entry name" value="HATPase_c"/>
    <property type="match status" value="1"/>
</dbReference>
<keyword evidence="8 14" id="KW-0418">Kinase</keyword>
<organism evidence="14 15">
    <name type="scientific">Citrifermentans bremense</name>
    <dbReference type="NCBI Taxonomy" id="60035"/>
    <lineage>
        <taxon>Bacteria</taxon>
        <taxon>Pseudomonadati</taxon>
        <taxon>Thermodesulfobacteriota</taxon>
        <taxon>Desulfuromonadia</taxon>
        <taxon>Geobacterales</taxon>
        <taxon>Geobacteraceae</taxon>
        <taxon>Citrifermentans</taxon>
    </lineage>
</organism>
<dbReference type="RefSeq" id="WP_185242273.1">
    <property type="nucleotide sequence ID" value="NZ_AP023213.1"/>
</dbReference>
<evidence type="ECO:0000259" key="13">
    <source>
        <dbReference type="PROSITE" id="PS50885"/>
    </source>
</evidence>
<dbReference type="PANTHER" id="PTHR43065:SF42">
    <property type="entry name" value="TWO-COMPONENT SENSOR PPRA"/>
    <property type="match status" value="1"/>
</dbReference>
<dbReference type="PROSITE" id="PS50885">
    <property type="entry name" value="HAMP"/>
    <property type="match status" value="1"/>
</dbReference>
<dbReference type="Pfam" id="PF00672">
    <property type="entry name" value="HAMP"/>
    <property type="match status" value="1"/>
</dbReference>
<evidence type="ECO:0000259" key="12">
    <source>
        <dbReference type="PROSITE" id="PS50109"/>
    </source>
</evidence>
<dbReference type="EC" id="2.7.13.3" evidence="3"/>
<dbReference type="SUPFAM" id="SSF103190">
    <property type="entry name" value="Sensory domain-like"/>
    <property type="match status" value="1"/>
</dbReference>
<dbReference type="CDD" id="cd00082">
    <property type="entry name" value="HisKA"/>
    <property type="match status" value="1"/>
</dbReference>
<dbReference type="InterPro" id="IPR003594">
    <property type="entry name" value="HATPase_dom"/>
</dbReference>
<evidence type="ECO:0000313" key="15">
    <source>
        <dbReference type="Proteomes" id="UP000515472"/>
    </source>
</evidence>
<reference evidence="14 15" key="1">
    <citation type="submission" date="2020-06" db="EMBL/GenBank/DDBJ databases">
        <title>Interaction of electrochemicaly active bacteria, Geobacter bremensis R4 on different carbon anode.</title>
        <authorList>
            <person name="Meng L."/>
            <person name="Yoshida N."/>
        </authorList>
    </citation>
    <scope>NUCLEOTIDE SEQUENCE [LARGE SCALE GENOMIC DNA]</scope>
    <source>
        <strain evidence="14 15">R4</strain>
    </source>
</reference>
<dbReference type="SMART" id="SM00304">
    <property type="entry name" value="HAMP"/>
    <property type="match status" value="1"/>
</dbReference>
<evidence type="ECO:0000256" key="10">
    <source>
        <dbReference type="ARBA" id="ARBA00023136"/>
    </source>
</evidence>
<evidence type="ECO:0000256" key="8">
    <source>
        <dbReference type="ARBA" id="ARBA00022777"/>
    </source>
</evidence>
<feature type="domain" description="HAMP" evidence="13">
    <location>
        <begin position="348"/>
        <end position="400"/>
    </location>
</feature>
<dbReference type="InterPro" id="IPR036097">
    <property type="entry name" value="HisK_dim/P_sf"/>
</dbReference>
<proteinExistence type="predicted"/>
<dbReference type="InterPro" id="IPR033463">
    <property type="entry name" value="sCache_3"/>
</dbReference>
<dbReference type="SUPFAM" id="SSF158472">
    <property type="entry name" value="HAMP domain-like"/>
    <property type="match status" value="1"/>
</dbReference>
<evidence type="ECO:0000313" key="14">
    <source>
        <dbReference type="EMBL" id="BCG47348.1"/>
    </source>
</evidence>
<dbReference type="EMBL" id="AP023213">
    <property type="protein sequence ID" value="BCG47348.1"/>
    <property type="molecule type" value="Genomic_DNA"/>
</dbReference>
<dbReference type="SMART" id="SM00388">
    <property type="entry name" value="HisKA"/>
    <property type="match status" value="1"/>
</dbReference>
<accession>A0A6S6M149</accession>
<dbReference type="AlphaFoldDB" id="A0A6S6M149"/>
<evidence type="ECO:0000256" key="6">
    <source>
        <dbReference type="ARBA" id="ARBA00022679"/>
    </source>
</evidence>
<dbReference type="Gene3D" id="6.10.340.10">
    <property type="match status" value="1"/>
</dbReference>
<dbReference type="InterPro" id="IPR004358">
    <property type="entry name" value="Sig_transdc_His_kin-like_C"/>
</dbReference>
<dbReference type="PRINTS" id="PR00344">
    <property type="entry name" value="BCTRLSENSOR"/>
</dbReference>
<evidence type="ECO:0000256" key="2">
    <source>
        <dbReference type="ARBA" id="ARBA00004651"/>
    </source>
</evidence>
<feature type="transmembrane region" description="Helical" evidence="11">
    <location>
        <begin position="12"/>
        <end position="34"/>
    </location>
</feature>
<keyword evidence="4" id="KW-1003">Cell membrane</keyword>